<dbReference type="VEuPathDB" id="FungiDB:BO71DRAFT_86261"/>
<dbReference type="EMBL" id="KZ825798">
    <property type="protein sequence ID" value="PYH99952.1"/>
    <property type="molecule type" value="Genomic_DNA"/>
</dbReference>
<evidence type="ECO:0000256" key="1">
    <source>
        <dbReference type="SAM" id="MobiDB-lite"/>
    </source>
</evidence>
<gene>
    <name evidence="2" type="ORF">BO71DRAFT_86261</name>
</gene>
<proteinExistence type="predicted"/>
<name>A0A319F4J5_9EURO</name>
<organism evidence="2 3">
    <name type="scientific">Aspergillus ellipticus CBS 707.79</name>
    <dbReference type="NCBI Taxonomy" id="1448320"/>
    <lineage>
        <taxon>Eukaryota</taxon>
        <taxon>Fungi</taxon>
        <taxon>Dikarya</taxon>
        <taxon>Ascomycota</taxon>
        <taxon>Pezizomycotina</taxon>
        <taxon>Eurotiomycetes</taxon>
        <taxon>Eurotiomycetidae</taxon>
        <taxon>Eurotiales</taxon>
        <taxon>Aspergillaceae</taxon>
        <taxon>Aspergillus</taxon>
        <taxon>Aspergillus subgen. Circumdati</taxon>
    </lineage>
</organism>
<dbReference type="Proteomes" id="UP000247810">
    <property type="component" value="Unassembled WGS sequence"/>
</dbReference>
<sequence length="175" mass="19945">MFKQVTSPASGWGDSWGRCGGFPAATPVTLRPPKQRRSPCFVILDSTRPTHWSDQPTGSPSPPGSRSEHHNRGPDSGRPGYPQTQKWFYTVVEKLGHLKRDKSLEWMRPLPERSPGRPMFRLLISVTPLARFGREFAESPEIRPSIHQRTITARADLCAMMRWSSCRRVFMSAWE</sequence>
<feature type="region of interest" description="Disordered" evidence="1">
    <location>
        <begin position="1"/>
        <end position="83"/>
    </location>
</feature>
<dbReference type="AlphaFoldDB" id="A0A319F4J5"/>
<protein>
    <submittedName>
        <fullName evidence="2">Uncharacterized protein</fullName>
    </submittedName>
</protein>
<evidence type="ECO:0000313" key="2">
    <source>
        <dbReference type="EMBL" id="PYH99952.1"/>
    </source>
</evidence>
<accession>A0A319F4J5</accession>
<evidence type="ECO:0000313" key="3">
    <source>
        <dbReference type="Proteomes" id="UP000247810"/>
    </source>
</evidence>
<keyword evidence="3" id="KW-1185">Reference proteome</keyword>
<feature type="compositionally biased region" description="Basic and acidic residues" evidence="1">
    <location>
        <begin position="66"/>
        <end position="75"/>
    </location>
</feature>
<reference evidence="2 3" key="1">
    <citation type="submission" date="2018-02" db="EMBL/GenBank/DDBJ databases">
        <title>The genomes of Aspergillus section Nigri reveals drivers in fungal speciation.</title>
        <authorList>
            <consortium name="DOE Joint Genome Institute"/>
            <person name="Vesth T.C."/>
            <person name="Nybo J."/>
            <person name="Theobald S."/>
            <person name="Brandl J."/>
            <person name="Frisvad J.C."/>
            <person name="Nielsen K.F."/>
            <person name="Lyhne E.K."/>
            <person name="Kogle M.E."/>
            <person name="Kuo A."/>
            <person name="Riley R."/>
            <person name="Clum A."/>
            <person name="Nolan M."/>
            <person name="Lipzen A."/>
            <person name="Salamov A."/>
            <person name="Henrissat B."/>
            <person name="Wiebenga A."/>
            <person name="De vries R.P."/>
            <person name="Grigoriev I.V."/>
            <person name="Mortensen U.H."/>
            <person name="Andersen M.R."/>
            <person name="Baker S.E."/>
        </authorList>
    </citation>
    <scope>NUCLEOTIDE SEQUENCE [LARGE SCALE GENOMIC DNA]</scope>
    <source>
        <strain evidence="2 3">CBS 707.79</strain>
    </source>
</reference>